<evidence type="ECO:0000259" key="3">
    <source>
        <dbReference type="PROSITE" id="PS51186"/>
    </source>
</evidence>
<dbReference type="CDD" id="cd04301">
    <property type="entry name" value="NAT_SF"/>
    <property type="match status" value="1"/>
</dbReference>
<dbReference type="PROSITE" id="PS51186">
    <property type="entry name" value="GNAT"/>
    <property type="match status" value="1"/>
</dbReference>
<keyword evidence="2" id="KW-0012">Acyltransferase</keyword>
<comment type="caution">
    <text evidence="4">The sequence shown here is derived from an EMBL/GenBank/DDBJ whole genome shotgun (WGS) entry which is preliminary data.</text>
</comment>
<evidence type="ECO:0000256" key="1">
    <source>
        <dbReference type="ARBA" id="ARBA00022679"/>
    </source>
</evidence>
<dbReference type="Pfam" id="PF00583">
    <property type="entry name" value="Acetyltransf_1"/>
    <property type="match status" value="1"/>
</dbReference>
<name>A0A2I1N9X9_9BACT</name>
<proteinExistence type="predicted"/>
<dbReference type="InterPro" id="IPR016181">
    <property type="entry name" value="Acyl_CoA_acyltransferase"/>
</dbReference>
<protein>
    <submittedName>
        <fullName evidence="4">GNAT family N-acetyltransferase</fullName>
    </submittedName>
</protein>
<evidence type="ECO:0000256" key="2">
    <source>
        <dbReference type="ARBA" id="ARBA00023315"/>
    </source>
</evidence>
<dbReference type="AlphaFoldDB" id="A0A2I1N9X9"/>
<dbReference type="SUPFAM" id="SSF55729">
    <property type="entry name" value="Acyl-CoA N-acyltransferases (Nat)"/>
    <property type="match status" value="1"/>
</dbReference>
<dbReference type="Proteomes" id="UP000234639">
    <property type="component" value="Unassembled WGS sequence"/>
</dbReference>
<reference evidence="4 5" key="1">
    <citation type="submission" date="2017-12" db="EMBL/GenBank/DDBJ databases">
        <title>Phylogenetic diversity of female urinary microbiome.</title>
        <authorList>
            <person name="Thomas-White K."/>
            <person name="Wolfe A.J."/>
        </authorList>
    </citation>
    <scope>NUCLEOTIDE SEQUENCE [LARGE SCALE GENOMIC DNA]</scope>
    <source>
        <strain evidence="4 5">UMB0112</strain>
    </source>
</reference>
<feature type="domain" description="N-acetyltransferase" evidence="3">
    <location>
        <begin position="1"/>
        <end position="177"/>
    </location>
</feature>
<gene>
    <name evidence="4" type="ORF">CYJ41_04935</name>
</gene>
<dbReference type="InterPro" id="IPR000182">
    <property type="entry name" value="GNAT_dom"/>
</dbReference>
<keyword evidence="1 4" id="KW-0808">Transferase</keyword>
<organism evidence="4 5">
    <name type="scientific">Campylobacter ureolyticus</name>
    <dbReference type="NCBI Taxonomy" id="827"/>
    <lineage>
        <taxon>Bacteria</taxon>
        <taxon>Pseudomonadati</taxon>
        <taxon>Campylobacterota</taxon>
        <taxon>Epsilonproteobacteria</taxon>
        <taxon>Campylobacterales</taxon>
        <taxon>Campylobacteraceae</taxon>
        <taxon>Campylobacter</taxon>
    </lineage>
</organism>
<sequence>MVRKARPSDAKKCVKILDLAMDDISGVILNETDYDKKIEKFETFFRAKNNRLSYENTIVYEDENENICGAMIFYKGYESDFLDAVFNERLKQLGSKNLTKKECEDDEFYIDSVAVDPKFRGKGYFKALMNEAIQIAKNSDLKKMSLVTHTPELYTQFGFKFHDNLDIYGEVYQKMIKVL</sequence>
<dbReference type="EMBL" id="PKHU01000004">
    <property type="protein sequence ID" value="PKZ29186.1"/>
    <property type="molecule type" value="Genomic_DNA"/>
</dbReference>
<accession>A0A2I1N9X9</accession>
<evidence type="ECO:0000313" key="5">
    <source>
        <dbReference type="Proteomes" id="UP000234639"/>
    </source>
</evidence>
<dbReference type="GO" id="GO:0016747">
    <property type="term" value="F:acyltransferase activity, transferring groups other than amino-acyl groups"/>
    <property type="evidence" value="ECO:0007669"/>
    <property type="project" value="InterPro"/>
</dbReference>
<dbReference type="Gene3D" id="3.40.630.30">
    <property type="match status" value="1"/>
</dbReference>
<dbReference type="PANTHER" id="PTHR43420">
    <property type="entry name" value="ACETYLTRANSFERASE"/>
    <property type="match status" value="1"/>
</dbReference>
<dbReference type="InterPro" id="IPR050680">
    <property type="entry name" value="YpeA/RimI_acetyltransf"/>
</dbReference>
<evidence type="ECO:0000313" key="4">
    <source>
        <dbReference type="EMBL" id="PKZ29186.1"/>
    </source>
</evidence>
<dbReference type="RefSeq" id="WP_101637241.1">
    <property type="nucleotide sequence ID" value="NZ_BQNW01000001.1"/>
</dbReference>